<feature type="domain" description="Enoyl reductase (ER)" evidence="9">
    <location>
        <begin position="10"/>
        <end position="331"/>
    </location>
</feature>
<evidence type="ECO:0000313" key="10">
    <source>
        <dbReference type="EMBL" id="GAA3567811.1"/>
    </source>
</evidence>
<comment type="catalytic activity">
    <reaction evidence="8">
        <text>a primary alcohol + NAD(+) = an aldehyde + NADH + H(+)</text>
        <dbReference type="Rhea" id="RHEA:10736"/>
        <dbReference type="ChEBI" id="CHEBI:15378"/>
        <dbReference type="ChEBI" id="CHEBI:15734"/>
        <dbReference type="ChEBI" id="CHEBI:17478"/>
        <dbReference type="ChEBI" id="CHEBI:57540"/>
        <dbReference type="ChEBI" id="CHEBI:57945"/>
        <dbReference type="EC" id="1.1.1.1"/>
    </reaction>
</comment>
<gene>
    <name evidence="10" type="primary">adhP</name>
    <name evidence="10" type="ORF">GCM10022222_59670</name>
</gene>
<dbReference type="InterPro" id="IPR036291">
    <property type="entry name" value="NAD(P)-bd_dom_sf"/>
</dbReference>
<keyword evidence="6" id="KW-0560">Oxidoreductase</keyword>
<proteinExistence type="inferred from homology"/>
<evidence type="ECO:0000256" key="3">
    <source>
        <dbReference type="ARBA" id="ARBA00013190"/>
    </source>
</evidence>
<evidence type="ECO:0000256" key="1">
    <source>
        <dbReference type="ARBA" id="ARBA00001947"/>
    </source>
</evidence>
<dbReference type="SUPFAM" id="SSF51735">
    <property type="entry name" value="NAD(P)-binding Rossmann-fold domains"/>
    <property type="match status" value="1"/>
</dbReference>
<evidence type="ECO:0000256" key="6">
    <source>
        <dbReference type="ARBA" id="ARBA00023002"/>
    </source>
</evidence>
<comment type="similarity">
    <text evidence="2">Belongs to the zinc-containing alcohol dehydrogenase family.</text>
</comment>
<dbReference type="SMART" id="SM00829">
    <property type="entry name" value="PKS_ER"/>
    <property type="match status" value="1"/>
</dbReference>
<dbReference type="InterPro" id="IPR013154">
    <property type="entry name" value="ADH-like_N"/>
</dbReference>
<evidence type="ECO:0000256" key="8">
    <source>
        <dbReference type="ARBA" id="ARBA00049243"/>
    </source>
</evidence>
<accession>A0ABP6XIX7</accession>
<evidence type="ECO:0000313" key="11">
    <source>
        <dbReference type="Proteomes" id="UP001500689"/>
    </source>
</evidence>
<keyword evidence="5" id="KW-0862">Zinc</keyword>
<comment type="cofactor">
    <cofactor evidence="1">
        <name>Zn(2+)</name>
        <dbReference type="ChEBI" id="CHEBI:29105"/>
    </cofactor>
</comment>
<sequence>MRAAILRAFGEPLDVAEVDRPEPRAGELLVRVRAVGICATDLKLAAGATAPRPELPHIPGHEVAGEEVDPRTLEPTGRRVACHILAACGQCRECLRGYPVFCDGAVRMGLDRNGGMAEYATVRADLAIPFSAGLDFADAAAAMDSVTTPWHGLHGVGKVQPGEFSLVVGVGGLGINAVQIAADAGARVAAVDIDESRRAAAQAAGAELVSAPADVEDIRDWSGGGVDLSVELSGTRAGFDVAATAVRRGGTVVCCGYFPGVEYGLDSARLVLDNIRVLGSRNASVTESAAALATVEQRRVVPRIARRADLSEVNDMLALLKAGRISGRVVLDPSQGAA</sequence>
<dbReference type="PANTHER" id="PTHR42940:SF8">
    <property type="entry name" value="VACUOLAR PROTEIN SORTING-ASSOCIATED PROTEIN 11"/>
    <property type="match status" value="1"/>
</dbReference>
<dbReference type="EC" id="1.1.1.1" evidence="3"/>
<evidence type="ECO:0000256" key="2">
    <source>
        <dbReference type="ARBA" id="ARBA00008072"/>
    </source>
</evidence>
<dbReference type="Pfam" id="PF00107">
    <property type="entry name" value="ADH_zinc_N"/>
    <property type="match status" value="1"/>
</dbReference>
<dbReference type="RefSeq" id="WP_344865744.1">
    <property type="nucleotide sequence ID" value="NZ_BAAAZN010000014.1"/>
</dbReference>
<comment type="caution">
    <text evidence="10">The sequence shown here is derived from an EMBL/GenBank/DDBJ whole genome shotgun (WGS) entry which is preliminary data.</text>
</comment>
<evidence type="ECO:0000256" key="4">
    <source>
        <dbReference type="ARBA" id="ARBA00022723"/>
    </source>
</evidence>
<dbReference type="SUPFAM" id="SSF50129">
    <property type="entry name" value="GroES-like"/>
    <property type="match status" value="1"/>
</dbReference>
<dbReference type="Pfam" id="PF08240">
    <property type="entry name" value="ADH_N"/>
    <property type="match status" value="1"/>
</dbReference>
<keyword evidence="4" id="KW-0479">Metal-binding</keyword>
<reference evidence="11" key="1">
    <citation type="journal article" date="2019" name="Int. J. Syst. Evol. Microbiol.">
        <title>The Global Catalogue of Microorganisms (GCM) 10K type strain sequencing project: providing services to taxonomists for standard genome sequencing and annotation.</title>
        <authorList>
            <consortium name="The Broad Institute Genomics Platform"/>
            <consortium name="The Broad Institute Genome Sequencing Center for Infectious Disease"/>
            <person name="Wu L."/>
            <person name="Ma J."/>
        </authorList>
    </citation>
    <scope>NUCLEOTIDE SEQUENCE [LARGE SCALE GENOMIC DNA]</scope>
    <source>
        <strain evidence="11">JCM 16898</strain>
    </source>
</reference>
<dbReference type="PANTHER" id="PTHR42940">
    <property type="entry name" value="ALCOHOL DEHYDROGENASE 1-RELATED"/>
    <property type="match status" value="1"/>
</dbReference>
<evidence type="ECO:0000256" key="5">
    <source>
        <dbReference type="ARBA" id="ARBA00022833"/>
    </source>
</evidence>
<dbReference type="Gene3D" id="3.90.180.10">
    <property type="entry name" value="Medium-chain alcohol dehydrogenases, catalytic domain"/>
    <property type="match status" value="1"/>
</dbReference>
<dbReference type="InterPro" id="IPR011032">
    <property type="entry name" value="GroES-like_sf"/>
</dbReference>
<dbReference type="Proteomes" id="UP001500689">
    <property type="component" value="Unassembled WGS sequence"/>
</dbReference>
<name>A0ABP6XIX7_9PSEU</name>
<dbReference type="InterPro" id="IPR013149">
    <property type="entry name" value="ADH-like_C"/>
</dbReference>
<evidence type="ECO:0000256" key="7">
    <source>
        <dbReference type="ARBA" id="ARBA00049164"/>
    </source>
</evidence>
<protein>
    <recommendedName>
        <fullName evidence="3">alcohol dehydrogenase</fullName>
        <ecNumber evidence="3">1.1.1.1</ecNumber>
    </recommendedName>
</protein>
<evidence type="ECO:0000259" key="9">
    <source>
        <dbReference type="SMART" id="SM00829"/>
    </source>
</evidence>
<comment type="catalytic activity">
    <reaction evidence="7">
        <text>a secondary alcohol + NAD(+) = a ketone + NADH + H(+)</text>
        <dbReference type="Rhea" id="RHEA:10740"/>
        <dbReference type="ChEBI" id="CHEBI:15378"/>
        <dbReference type="ChEBI" id="CHEBI:17087"/>
        <dbReference type="ChEBI" id="CHEBI:35681"/>
        <dbReference type="ChEBI" id="CHEBI:57540"/>
        <dbReference type="ChEBI" id="CHEBI:57945"/>
        <dbReference type="EC" id="1.1.1.1"/>
    </reaction>
</comment>
<dbReference type="EMBL" id="BAAAZN010000014">
    <property type="protein sequence ID" value="GAA3567811.1"/>
    <property type="molecule type" value="Genomic_DNA"/>
</dbReference>
<organism evidence="10 11">
    <name type="scientific">Amycolatopsis ultiminotia</name>
    <dbReference type="NCBI Taxonomy" id="543629"/>
    <lineage>
        <taxon>Bacteria</taxon>
        <taxon>Bacillati</taxon>
        <taxon>Actinomycetota</taxon>
        <taxon>Actinomycetes</taxon>
        <taxon>Pseudonocardiales</taxon>
        <taxon>Pseudonocardiaceae</taxon>
        <taxon>Amycolatopsis</taxon>
    </lineage>
</organism>
<keyword evidence="11" id="KW-1185">Reference proteome</keyword>
<dbReference type="InterPro" id="IPR020843">
    <property type="entry name" value="ER"/>
</dbReference>